<evidence type="ECO:0000256" key="2">
    <source>
        <dbReference type="ARBA" id="ARBA00022723"/>
    </source>
</evidence>
<gene>
    <name evidence="6" type="ORF">METZ01_LOCUS357495</name>
</gene>
<feature type="non-terminal residue" evidence="6">
    <location>
        <position position="1"/>
    </location>
</feature>
<dbReference type="PROSITE" id="PS00196">
    <property type="entry name" value="COPPER_BLUE"/>
    <property type="match status" value="1"/>
</dbReference>
<organism evidence="6">
    <name type="scientific">marine metagenome</name>
    <dbReference type="NCBI Taxonomy" id="408172"/>
    <lineage>
        <taxon>unclassified sequences</taxon>
        <taxon>metagenomes</taxon>
        <taxon>ecological metagenomes</taxon>
    </lineage>
</organism>
<dbReference type="EMBL" id="UINC01126272">
    <property type="protein sequence ID" value="SVD04641.1"/>
    <property type="molecule type" value="Genomic_DNA"/>
</dbReference>
<dbReference type="InterPro" id="IPR000923">
    <property type="entry name" value="BlueCu_1"/>
</dbReference>
<protein>
    <recommendedName>
        <fullName evidence="5">Blue (type 1) copper domain-containing protein</fullName>
    </recommendedName>
</protein>
<keyword evidence="2" id="KW-0479">Metal-binding</keyword>
<name>A0A382S6U4_9ZZZZ</name>
<dbReference type="InterPro" id="IPR008972">
    <property type="entry name" value="Cupredoxin"/>
</dbReference>
<dbReference type="PANTHER" id="PTHR38439">
    <property type="entry name" value="AURACYANIN-B"/>
    <property type="match status" value="1"/>
</dbReference>
<dbReference type="Gene3D" id="2.60.40.420">
    <property type="entry name" value="Cupredoxins - blue copper proteins"/>
    <property type="match status" value="1"/>
</dbReference>
<evidence type="ECO:0000259" key="5">
    <source>
        <dbReference type="Pfam" id="PF00127"/>
    </source>
</evidence>
<dbReference type="InterPro" id="IPR028871">
    <property type="entry name" value="BlueCu_1_BS"/>
</dbReference>
<keyword evidence="1" id="KW-0813">Transport</keyword>
<keyword evidence="4" id="KW-0186">Copper</keyword>
<dbReference type="SUPFAM" id="SSF49503">
    <property type="entry name" value="Cupredoxins"/>
    <property type="match status" value="1"/>
</dbReference>
<evidence type="ECO:0000313" key="6">
    <source>
        <dbReference type="EMBL" id="SVD04641.1"/>
    </source>
</evidence>
<reference evidence="6" key="1">
    <citation type="submission" date="2018-05" db="EMBL/GenBank/DDBJ databases">
        <authorList>
            <person name="Lanie J.A."/>
            <person name="Ng W.-L."/>
            <person name="Kazmierczak K.M."/>
            <person name="Andrzejewski T.M."/>
            <person name="Davidsen T.M."/>
            <person name="Wayne K.J."/>
            <person name="Tettelin H."/>
            <person name="Glass J.I."/>
            <person name="Rusch D."/>
            <person name="Podicherti R."/>
            <person name="Tsui H.-C.T."/>
            <person name="Winkler M.E."/>
        </authorList>
    </citation>
    <scope>NUCLEOTIDE SEQUENCE</scope>
</reference>
<evidence type="ECO:0000256" key="1">
    <source>
        <dbReference type="ARBA" id="ARBA00022448"/>
    </source>
</evidence>
<dbReference type="AlphaFoldDB" id="A0A382S6U4"/>
<dbReference type="PANTHER" id="PTHR38439:SF2">
    <property type="entry name" value="OUTER MEMBRANE PROTEIN H.8"/>
    <property type="match status" value="1"/>
</dbReference>
<feature type="domain" description="Blue (type 1) copper" evidence="5">
    <location>
        <begin position="1"/>
        <end position="105"/>
    </location>
</feature>
<evidence type="ECO:0000256" key="4">
    <source>
        <dbReference type="ARBA" id="ARBA00023008"/>
    </source>
</evidence>
<accession>A0A382S6U4</accession>
<dbReference type="Pfam" id="PF00127">
    <property type="entry name" value="Copper-bind"/>
    <property type="match status" value="1"/>
</dbReference>
<proteinExistence type="predicted"/>
<dbReference type="InterPro" id="IPR050845">
    <property type="entry name" value="Cu-binding_ET"/>
</dbReference>
<dbReference type="CDD" id="cd04233">
    <property type="entry name" value="Auracyanin"/>
    <property type="match status" value="1"/>
</dbReference>
<keyword evidence="3" id="KW-0249">Electron transport</keyword>
<sequence>QYDKPRFEAQPGQEVVLTFKNSDEMAHNLAIIAPGKRLEIVQAAITLPPDSNYIPKNNAVLWHTPVLKPDESAELKFEAPKEKGIYPYVCTFPGHGLIMYGAMYVGIKMPKLAQDQNVSPMARAQSANKNLHAWPHRRPLLYRIFMPDASPAAIAVALPHGVSYCWDAGTCHLRYAWIGGFVDPMPVWKGNGNGLAKIIGTRFWTGSKDFPFHKKTPSDFKPEFQGYRKIDGHPEFHYTIGDIDIYERITALPSGMGLTRHFRIPNITYPLRITIASENTKVSKGKINQGVATLTSNEAKSFTITHHHAHGK</sequence>
<evidence type="ECO:0000256" key="3">
    <source>
        <dbReference type="ARBA" id="ARBA00022982"/>
    </source>
</evidence>
<dbReference type="GO" id="GO:0005507">
    <property type="term" value="F:copper ion binding"/>
    <property type="evidence" value="ECO:0007669"/>
    <property type="project" value="InterPro"/>
</dbReference>
<dbReference type="GO" id="GO:0009055">
    <property type="term" value="F:electron transfer activity"/>
    <property type="evidence" value="ECO:0007669"/>
    <property type="project" value="InterPro"/>
</dbReference>